<organism evidence="1 2">
    <name type="scientific">Patulibacter medicamentivorans</name>
    <dbReference type="NCBI Taxonomy" id="1097667"/>
    <lineage>
        <taxon>Bacteria</taxon>
        <taxon>Bacillati</taxon>
        <taxon>Actinomycetota</taxon>
        <taxon>Thermoleophilia</taxon>
        <taxon>Solirubrobacterales</taxon>
        <taxon>Patulibacteraceae</taxon>
        <taxon>Patulibacter</taxon>
    </lineage>
</organism>
<evidence type="ECO:0000313" key="1">
    <source>
        <dbReference type="EMBL" id="EHN09046.1"/>
    </source>
</evidence>
<evidence type="ECO:0000313" key="2">
    <source>
        <dbReference type="Proteomes" id="UP000005143"/>
    </source>
</evidence>
<comment type="caution">
    <text evidence="1">The sequence shown here is derived from an EMBL/GenBank/DDBJ whole genome shotgun (WGS) entry which is preliminary data.</text>
</comment>
<sequence>MANHLTPEELADARGVERTEIIATCIRLGVPVYQGKIDRWLFQAAVQGHERSQRRTAGGETLH</sequence>
<dbReference type="Proteomes" id="UP000005143">
    <property type="component" value="Unassembled WGS sequence"/>
</dbReference>
<protein>
    <submittedName>
        <fullName evidence="1">Uncharacterized protein</fullName>
    </submittedName>
</protein>
<dbReference type="AlphaFoldDB" id="H0EB82"/>
<name>H0EB82_9ACTN</name>
<keyword evidence="2" id="KW-1185">Reference proteome</keyword>
<dbReference type="EMBL" id="AGUD01000305">
    <property type="protein sequence ID" value="EHN09046.1"/>
    <property type="molecule type" value="Genomic_DNA"/>
</dbReference>
<dbReference type="RefSeq" id="WP_007578783.1">
    <property type="nucleotide sequence ID" value="NZ_AGUD01000305.1"/>
</dbReference>
<reference evidence="1 2" key="1">
    <citation type="journal article" date="2013" name="Biodegradation">
        <title>Quantitative proteomic analysis of ibuprofen-degrading Patulibacter sp. strain I11.</title>
        <authorList>
            <person name="Almeida B."/>
            <person name="Kjeldal H."/>
            <person name="Lolas I."/>
            <person name="Knudsen A.D."/>
            <person name="Carvalho G."/>
            <person name="Nielsen K.L."/>
            <person name="Barreto Crespo M.T."/>
            <person name="Stensballe A."/>
            <person name="Nielsen J.L."/>
        </authorList>
    </citation>
    <scope>NUCLEOTIDE SEQUENCE [LARGE SCALE GENOMIC DNA]</scope>
    <source>
        <strain evidence="1 2">I11</strain>
    </source>
</reference>
<proteinExistence type="predicted"/>
<dbReference type="OrthoDB" id="5244966at2"/>
<accession>H0EB82</accession>
<gene>
    <name evidence="1" type="ORF">PAI11_41110</name>
</gene>